<dbReference type="PANTHER" id="PTHR42796:SF4">
    <property type="entry name" value="FUMARYLACETOACETATE HYDROLASE DOMAIN-CONTAINING PROTEIN 2A"/>
    <property type="match status" value="1"/>
</dbReference>
<gene>
    <name evidence="4" type="ORF">NARC_60082</name>
</gene>
<protein>
    <recommendedName>
        <fullName evidence="3">Fumarylacetoacetase-like C-terminal domain-containing protein</fullName>
    </recommendedName>
</protein>
<dbReference type="GO" id="GO:0019752">
    <property type="term" value="P:carboxylic acid metabolic process"/>
    <property type="evidence" value="ECO:0007669"/>
    <property type="project" value="UniProtKB-ARBA"/>
</dbReference>
<keyword evidence="5" id="KW-1185">Reference proteome</keyword>
<evidence type="ECO:0000256" key="2">
    <source>
        <dbReference type="ARBA" id="ARBA00022723"/>
    </source>
</evidence>
<evidence type="ECO:0000313" key="5">
    <source>
        <dbReference type="Proteomes" id="UP000315289"/>
    </source>
</evidence>
<proteinExistence type="inferred from homology"/>
<dbReference type="InterPro" id="IPR011234">
    <property type="entry name" value="Fumarylacetoacetase-like_C"/>
</dbReference>
<keyword evidence="2" id="KW-0479">Metal-binding</keyword>
<evidence type="ECO:0000259" key="3">
    <source>
        <dbReference type="Pfam" id="PF01557"/>
    </source>
</evidence>
<reference evidence="4 5" key="1">
    <citation type="journal article" date="2019" name="Front. Microbiol.">
        <title>Ammonia Oxidation by the Arctic Terrestrial Thaumarchaeote Candidatus Nitrosocosmicus arcticus Is Stimulated by Increasing Temperatures.</title>
        <authorList>
            <person name="Alves R.J.E."/>
            <person name="Kerou M."/>
            <person name="Zappe A."/>
            <person name="Bittner R."/>
            <person name="Abby S.S."/>
            <person name="Schmidt H.A."/>
            <person name="Pfeifer K."/>
            <person name="Schleper C."/>
        </authorList>
    </citation>
    <scope>NUCLEOTIDE SEQUENCE [LARGE SCALE GENOMIC DNA]</scope>
    <source>
        <strain evidence="4 5">Kfb</strain>
    </source>
</reference>
<organism evidence="4 5">
    <name type="scientific">Candidatus Nitrosocosmicus arcticus</name>
    <dbReference type="NCBI Taxonomy" id="2035267"/>
    <lineage>
        <taxon>Archaea</taxon>
        <taxon>Nitrososphaerota</taxon>
        <taxon>Nitrososphaeria</taxon>
        <taxon>Nitrososphaerales</taxon>
        <taxon>Nitrososphaeraceae</taxon>
        <taxon>Candidatus Nitrosocosmicus</taxon>
    </lineage>
</organism>
<dbReference type="FunFam" id="3.90.850.10:FF:000002">
    <property type="entry name" value="2-hydroxyhepta-2,4-diene-1,7-dioate isomerase"/>
    <property type="match status" value="1"/>
</dbReference>
<dbReference type="InterPro" id="IPR051121">
    <property type="entry name" value="FAH"/>
</dbReference>
<dbReference type="Proteomes" id="UP000315289">
    <property type="component" value="Unassembled WGS sequence"/>
</dbReference>
<dbReference type="SUPFAM" id="SSF56529">
    <property type="entry name" value="FAH"/>
    <property type="match status" value="1"/>
</dbReference>
<comment type="caution">
    <text evidence="4">The sequence shown here is derived from an EMBL/GenBank/DDBJ whole genome shotgun (WGS) entry which is preliminary data.</text>
</comment>
<dbReference type="GO" id="GO:0016853">
    <property type="term" value="F:isomerase activity"/>
    <property type="evidence" value="ECO:0007669"/>
    <property type="project" value="UniProtKB-ARBA"/>
</dbReference>
<comment type="similarity">
    <text evidence="1">Belongs to the FAH family.</text>
</comment>
<evidence type="ECO:0000313" key="4">
    <source>
        <dbReference type="EMBL" id="TVP40695.1"/>
    </source>
</evidence>
<accession>A0A557SVR5</accession>
<dbReference type="EMBL" id="VOAH01000006">
    <property type="protein sequence ID" value="TVP40695.1"/>
    <property type="molecule type" value="Genomic_DNA"/>
</dbReference>
<dbReference type="Gene3D" id="3.90.850.10">
    <property type="entry name" value="Fumarylacetoacetase-like, C-terminal domain"/>
    <property type="match status" value="1"/>
</dbReference>
<dbReference type="Pfam" id="PF01557">
    <property type="entry name" value="FAA_hydrolase"/>
    <property type="match status" value="1"/>
</dbReference>
<feature type="domain" description="Fumarylacetoacetase-like C-terminal" evidence="3">
    <location>
        <begin position="82"/>
        <end position="286"/>
    </location>
</feature>
<evidence type="ECO:0000256" key="1">
    <source>
        <dbReference type="ARBA" id="ARBA00010211"/>
    </source>
</evidence>
<dbReference type="GO" id="GO:0046872">
    <property type="term" value="F:metal ion binding"/>
    <property type="evidence" value="ECO:0007669"/>
    <property type="project" value="UniProtKB-KW"/>
</dbReference>
<dbReference type="PANTHER" id="PTHR42796">
    <property type="entry name" value="FUMARYLACETOACETATE HYDROLASE DOMAIN-CONTAINING PROTEIN 2A-RELATED"/>
    <property type="match status" value="1"/>
</dbReference>
<sequence length="289" mass="32321">MKIARIRLKNSVETYGIVSEDGKKIITKEQIQEKTGVPIPPRIKEFLFGGWLSEVNSIGTELTYDLPVDEVDLLAPLPNPPKIICLAFNYYDHARDAGLTPSEEPVIFLKPRTALNSPHGNVIAPSFVKRLDYEAEIAVIIGRQVKKISEEDSLDAVFGYMIFHDVSARDIQFRDKQFTRGKSIDTFAPCGPWITTKDEIQDPQKLRITTKVNGELRQNSSSSNMVIPIRKIISSLSDLITIEPGDIISTGTPAGVAMSMKEPRYLKHDDIVEISIEGLGTIRNRILFN</sequence>
<name>A0A557SVR5_9ARCH</name>
<dbReference type="OrthoDB" id="6242at2157"/>
<dbReference type="InterPro" id="IPR036663">
    <property type="entry name" value="Fumarylacetoacetase_C_sf"/>
</dbReference>
<dbReference type="AlphaFoldDB" id="A0A557SVR5"/>
<dbReference type="RefSeq" id="WP_144730158.1">
    <property type="nucleotide sequence ID" value="NZ_ML675582.1"/>
</dbReference>